<reference evidence="1 2" key="1">
    <citation type="journal article" date="2015" name="Plant Cell">
        <title>Oil accumulation by the oleaginous diatom Fistulifera solaris as revealed by the genome and transcriptome.</title>
        <authorList>
            <person name="Tanaka T."/>
            <person name="Maeda Y."/>
            <person name="Veluchamy A."/>
            <person name="Tanaka M."/>
            <person name="Abida H."/>
            <person name="Marechal E."/>
            <person name="Bowler C."/>
            <person name="Muto M."/>
            <person name="Sunaga Y."/>
            <person name="Tanaka M."/>
            <person name="Yoshino T."/>
            <person name="Taniguchi T."/>
            <person name="Fukuda Y."/>
            <person name="Nemoto M."/>
            <person name="Matsumoto M."/>
            <person name="Wong P.S."/>
            <person name="Aburatani S."/>
            <person name="Fujibuchi W."/>
        </authorList>
    </citation>
    <scope>NUCLEOTIDE SEQUENCE [LARGE SCALE GENOMIC DNA]</scope>
    <source>
        <strain evidence="1 2">JPCC DA0580</strain>
    </source>
</reference>
<sequence length="89" mass="10140">MKNLITLLFYDKAASSSIAEHHYHYSSTVVSASSSRRVSSSRVSTSTGTVSGTRYGTVPVRYRYQVFFSHAAKRIKQKRRTDTQTKFRD</sequence>
<organism evidence="1 2">
    <name type="scientific">Fistulifera solaris</name>
    <name type="common">Oleaginous diatom</name>
    <dbReference type="NCBI Taxonomy" id="1519565"/>
    <lineage>
        <taxon>Eukaryota</taxon>
        <taxon>Sar</taxon>
        <taxon>Stramenopiles</taxon>
        <taxon>Ochrophyta</taxon>
        <taxon>Bacillariophyta</taxon>
        <taxon>Bacillariophyceae</taxon>
        <taxon>Bacillariophycidae</taxon>
        <taxon>Naviculales</taxon>
        <taxon>Naviculaceae</taxon>
        <taxon>Fistulifera</taxon>
    </lineage>
</organism>
<proteinExistence type="predicted"/>
<keyword evidence="2" id="KW-1185">Reference proteome</keyword>
<evidence type="ECO:0000313" key="2">
    <source>
        <dbReference type="Proteomes" id="UP000198406"/>
    </source>
</evidence>
<dbReference type="EMBL" id="BDSP01000197">
    <property type="protein sequence ID" value="GAX23128.1"/>
    <property type="molecule type" value="Genomic_DNA"/>
</dbReference>
<comment type="caution">
    <text evidence="1">The sequence shown here is derived from an EMBL/GenBank/DDBJ whole genome shotgun (WGS) entry which is preliminary data.</text>
</comment>
<gene>
    <name evidence="1" type="ORF">FisN_33Lu017</name>
</gene>
<accession>A0A1Z5KB13</accession>
<name>A0A1Z5KB13_FISSO</name>
<dbReference type="AlphaFoldDB" id="A0A1Z5KB13"/>
<dbReference type="InParanoid" id="A0A1Z5KB13"/>
<protein>
    <submittedName>
        <fullName evidence="1">Uncharacterized protein</fullName>
    </submittedName>
</protein>
<evidence type="ECO:0000313" key="1">
    <source>
        <dbReference type="EMBL" id="GAX23128.1"/>
    </source>
</evidence>
<dbReference type="Proteomes" id="UP000198406">
    <property type="component" value="Unassembled WGS sequence"/>
</dbReference>